<feature type="region of interest" description="Disordered" evidence="1">
    <location>
        <begin position="107"/>
        <end position="157"/>
    </location>
</feature>
<feature type="compositionally biased region" description="Low complexity" evidence="1">
    <location>
        <begin position="127"/>
        <end position="140"/>
    </location>
</feature>
<accession>A0A453GJK4</accession>
<feature type="compositionally biased region" description="Polar residues" evidence="1">
    <location>
        <begin position="109"/>
        <end position="123"/>
    </location>
</feature>
<reference evidence="2" key="5">
    <citation type="journal article" date="2021" name="G3 (Bethesda)">
        <title>Aegilops tauschii genome assembly Aet v5.0 features greater sequence contiguity and improved annotation.</title>
        <authorList>
            <person name="Wang L."/>
            <person name="Zhu T."/>
            <person name="Rodriguez J.C."/>
            <person name="Deal K.R."/>
            <person name="Dubcovsky J."/>
            <person name="McGuire P.E."/>
            <person name="Lux T."/>
            <person name="Spannagl M."/>
            <person name="Mayer K.F.X."/>
            <person name="Baldrich P."/>
            <person name="Meyers B.C."/>
            <person name="Huo N."/>
            <person name="Gu Y.Q."/>
            <person name="Zhou H."/>
            <person name="Devos K.M."/>
            <person name="Bennetzen J.L."/>
            <person name="Unver T."/>
            <person name="Budak H."/>
            <person name="Gulick P.J."/>
            <person name="Galiba G."/>
            <person name="Kalapos B."/>
            <person name="Nelson D.R."/>
            <person name="Li P."/>
            <person name="You F.M."/>
            <person name="Luo M.C."/>
            <person name="Dvorak J."/>
        </authorList>
    </citation>
    <scope>NUCLEOTIDE SEQUENCE [LARGE SCALE GENOMIC DNA]</scope>
    <source>
        <strain evidence="2">cv. AL8/78</strain>
    </source>
</reference>
<keyword evidence="3" id="KW-1185">Reference proteome</keyword>
<sequence length="157" mass="17887">MKTRTEIMISRIDTTKTMSMLFSSIYIVARGTPKIQYLHTTAFPRIHSLEIVLKCIVSCGGYDPQLHRLERRRRTARARVSEQRTAAILEQAKLRIQLTRIQRIHRTQAPRNQGQGHQETQAHQVEPDPTLLGPTLQGLPNPVLLQAHAGPSRQDKL</sequence>
<reference evidence="2" key="3">
    <citation type="journal article" date="2017" name="Nature">
        <title>Genome sequence of the progenitor of the wheat D genome Aegilops tauschii.</title>
        <authorList>
            <person name="Luo M.C."/>
            <person name="Gu Y.Q."/>
            <person name="Puiu D."/>
            <person name="Wang H."/>
            <person name="Twardziok S.O."/>
            <person name="Deal K.R."/>
            <person name="Huo N."/>
            <person name="Zhu T."/>
            <person name="Wang L."/>
            <person name="Wang Y."/>
            <person name="McGuire P.E."/>
            <person name="Liu S."/>
            <person name="Long H."/>
            <person name="Ramasamy R.K."/>
            <person name="Rodriguez J.C."/>
            <person name="Van S.L."/>
            <person name="Yuan L."/>
            <person name="Wang Z."/>
            <person name="Xia Z."/>
            <person name="Xiao L."/>
            <person name="Anderson O.D."/>
            <person name="Ouyang S."/>
            <person name="Liang Y."/>
            <person name="Zimin A.V."/>
            <person name="Pertea G."/>
            <person name="Qi P."/>
            <person name="Bennetzen J.L."/>
            <person name="Dai X."/>
            <person name="Dawson M.W."/>
            <person name="Muller H.G."/>
            <person name="Kugler K."/>
            <person name="Rivarola-Duarte L."/>
            <person name="Spannagl M."/>
            <person name="Mayer K.F.X."/>
            <person name="Lu F.H."/>
            <person name="Bevan M.W."/>
            <person name="Leroy P."/>
            <person name="Li P."/>
            <person name="You F.M."/>
            <person name="Sun Q."/>
            <person name="Liu Z."/>
            <person name="Lyons E."/>
            <person name="Wicker T."/>
            <person name="Salzberg S.L."/>
            <person name="Devos K.M."/>
            <person name="Dvorak J."/>
        </authorList>
    </citation>
    <scope>NUCLEOTIDE SEQUENCE [LARGE SCALE GENOMIC DNA]</scope>
    <source>
        <strain evidence="2">cv. AL8/78</strain>
    </source>
</reference>
<reference evidence="3" key="2">
    <citation type="journal article" date="2017" name="Nat. Plants">
        <title>The Aegilops tauschii genome reveals multiple impacts of transposons.</title>
        <authorList>
            <person name="Zhao G."/>
            <person name="Zou C."/>
            <person name="Li K."/>
            <person name="Wang K."/>
            <person name="Li T."/>
            <person name="Gao L."/>
            <person name="Zhang X."/>
            <person name="Wang H."/>
            <person name="Yang Z."/>
            <person name="Liu X."/>
            <person name="Jiang W."/>
            <person name="Mao L."/>
            <person name="Kong X."/>
            <person name="Jiao Y."/>
            <person name="Jia J."/>
        </authorList>
    </citation>
    <scope>NUCLEOTIDE SEQUENCE [LARGE SCALE GENOMIC DNA]</scope>
    <source>
        <strain evidence="3">cv. AL8/78</strain>
    </source>
</reference>
<dbReference type="AlphaFoldDB" id="A0A453GJK4"/>
<reference evidence="3" key="1">
    <citation type="journal article" date="2014" name="Science">
        <title>Ancient hybridizations among the ancestral genomes of bread wheat.</title>
        <authorList>
            <consortium name="International Wheat Genome Sequencing Consortium,"/>
            <person name="Marcussen T."/>
            <person name="Sandve S.R."/>
            <person name="Heier L."/>
            <person name="Spannagl M."/>
            <person name="Pfeifer M."/>
            <person name="Jakobsen K.S."/>
            <person name="Wulff B.B."/>
            <person name="Steuernagel B."/>
            <person name="Mayer K.F."/>
            <person name="Olsen O.A."/>
        </authorList>
    </citation>
    <scope>NUCLEOTIDE SEQUENCE [LARGE SCALE GENOMIC DNA]</scope>
    <source>
        <strain evidence="3">cv. AL8/78</strain>
    </source>
</reference>
<name>A0A453GJK4_AEGTS</name>
<evidence type="ECO:0000313" key="2">
    <source>
        <dbReference type="EnsemblPlants" id="AET3Gv21048800.1"/>
    </source>
</evidence>
<dbReference type="Proteomes" id="UP000015105">
    <property type="component" value="Chromosome 3D"/>
</dbReference>
<evidence type="ECO:0000313" key="3">
    <source>
        <dbReference type="Proteomes" id="UP000015105"/>
    </source>
</evidence>
<evidence type="ECO:0000256" key="1">
    <source>
        <dbReference type="SAM" id="MobiDB-lite"/>
    </source>
</evidence>
<dbReference type="Gramene" id="AET3Gv21048800.1">
    <property type="protein sequence ID" value="AET3Gv21048800.1"/>
    <property type="gene ID" value="AET3Gv21048800"/>
</dbReference>
<proteinExistence type="predicted"/>
<organism evidence="2 3">
    <name type="scientific">Aegilops tauschii subsp. strangulata</name>
    <name type="common">Goatgrass</name>
    <dbReference type="NCBI Taxonomy" id="200361"/>
    <lineage>
        <taxon>Eukaryota</taxon>
        <taxon>Viridiplantae</taxon>
        <taxon>Streptophyta</taxon>
        <taxon>Embryophyta</taxon>
        <taxon>Tracheophyta</taxon>
        <taxon>Spermatophyta</taxon>
        <taxon>Magnoliopsida</taxon>
        <taxon>Liliopsida</taxon>
        <taxon>Poales</taxon>
        <taxon>Poaceae</taxon>
        <taxon>BOP clade</taxon>
        <taxon>Pooideae</taxon>
        <taxon>Triticodae</taxon>
        <taxon>Triticeae</taxon>
        <taxon>Triticinae</taxon>
        <taxon>Aegilops</taxon>
    </lineage>
</organism>
<dbReference type="EnsemblPlants" id="AET3Gv21048800.1">
    <property type="protein sequence ID" value="AET3Gv21048800.1"/>
    <property type="gene ID" value="AET3Gv21048800"/>
</dbReference>
<reference evidence="2" key="4">
    <citation type="submission" date="2019-03" db="UniProtKB">
        <authorList>
            <consortium name="EnsemblPlants"/>
        </authorList>
    </citation>
    <scope>IDENTIFICATION</scope>
</reference>
<protein>
    <submittedName>
        <fullName evidence="2">Uncharacterized protein</fullName>
    </submittedName>
</protein>